<feature type="coiled-coil region" evidence="2">
    <location>
        <begin position="4"/>
        <end position="70"/>
    </location>
</feature>
<dbReference type="NCBIfam" id="TIGR01554">
    <property type="entry name" value="major_cap_HK97"/>
    <property type="match status" value="1"/>
</dbReference>
<name>A0A060QM50_9PROT</name>
<evidence type="ECO:0000313" key="5">
    <source>
        <dbReference type="Proteomes" id="UP000027583"/>
    </source>
</evidence>
<dbReference type="Gene3D" id="3.30.2400.10">
    <property type="entry name" value="Major capsid protein gp5"/>
    <property type="match status" value="1"/>
</dbReference>
<reference evidence="4 5" key="1">
    <citation type="journal article" date="2014" name="Genome Biol. Evol.">
        <title>Acetic acid bacteria genomes reveal functional traits for adaptation to life in insect guts.</title>
        <authorList>
            <person name="Chouaia B."/>
            <person name="Gaiarsa S."/>
            <person name="Crotti E."/>
            <person name="Comandatore F."/>
            <person name="Degli Esposti M."/>
            <person name="Ricci I."/>
            <person name="Alma A."/>
            <person name="Favia G."/>
            <person name="Bandi C."/>
            <person name="Daffonchio D."/>
        </authorList>
    </citation>
    <scope>NUCLEOTIDE SEQUENCE [LARGE SCALE GENOMIC DNA]</scope>
    <source>
        <strain evidence="4 5">SF2.1</strain>
    </source>
</reference>
<evidence type="ECO:0000256" key="1">
    <source>
        <dbReference type="ARBA" id="ARBA00004328"/>
    </source>
</evidence>
<dbReference type="SUPFAM" id="SSF56563">
    <property type="entry name" value="Major capsid protein gp5"/>
    <property type="match status" value="1"/>
</dbReference>
<dbReference type="Proteomes" id="UP000027583">
    <property type="component" value="Unassembled WGS sequence"/>
</dbReference>
<dbReference type="InterPro" id="IPR024455">
    <property type="entry name" value="Phage_capsid"/>
</dbReference>
<comment type="subcellular location">
    <subcellularLocation>
        <location evidence="1">Virion</location>
    </subcellularLocation>
</comment>
<sequence>MSDYEQAARDLKAATDEVKRFAEASTTELRNLGKVTEETKASADKALAEMNGLSARLTDLEQKAARAGQAGARETRSLGQRFIDGDEVKAAIGMGERFKGRLTVEMRAITSGSSTGNSGTTGLVVADRQPGIIQATPDRRMTIRGLLMPGTTQSGAIDYVRETLFTNNAAPVAENPNANKPQSELKFDLVTLGVKTIAHFVMASRQILADAPMLASYVDGRLRYGLALKEEDQLLNGDGTGQNLNGLMNQATAYAQPAGVNAKTETMIDRLRLAMLQATMAELPATGHVLNPTDWTSIEMTKDTQGRYVFANPTGLAGPVLWGLPVAESLSMKAGNFLTGAFAYAAQIFDREDATVTISTEDRDNFVKNMVTILAEERMALAVYRPQALIKGTFATSAAGG</sequence>
<dbReference type="RefSeq" id="WP_023979265.1">
    <property type="nucleotide sequence ID" value="NZ_CBLX010000027.1"/>
</dbReference>
<gene>
    <name evidence="4" type="ORF">ASAP_3271</name>
</gene>
<keyword evidence="2" id="KW-0175">Coiled coil</keyword>
<dbReference type="Gene3D" id="3.30.2320.10">
    <property type="entry name" value="hypothetical protein PF0899 domain"/>
    <property type="match status" value="1"/>
</dbReference>
<comment type="caution">
    <text evidence="4">The sequence shown here is derived from an EMBL/GenBank/DDBJ whole genome shotgun (WGS) entry which is preliminary data.</text>
</comment>
<protein>
    <submittedName>
        <fullName evidence="4">Phage major capsid protein</fullName>
    </submittedName>
</protein>
<feature type="domain" description="Phage capsid-like C-terminal" evidence="3">
    <location>
        <begin position="123"/>
        <end position="394"/>
    </location>
</feature>
<evidence type="ECO:0000256" key="2">
    <source>
        <dbReference type="SAM" id="Coils"/>
    </source>
</evidence>
<dbReference type="AlphaFoldDB" id="A0A060QM50"/>
<dbReference type="Pfam" id="PF05065">
    <property type="entry name" value="Phage_capsid"/>
    <property type="match status" value="1"/>
</dbReference>
<proteinExistence type="predicted"/>
<reference evidence="4 5" key="2">
    <citation type="journal article" date="2014" name="PLoS ONE">
        <title>Evolution of mitochondria reconstructed from the energy metabolism of living bacteria.</title>
        <authorList>
            <person name="Degli Esposti M."/>
            <person name="Chouaia B."/>
            <person name="Comandatore F."/>
            <person name="Crotti E."/>
            <person name="Sassera D."/>
            <person name="Lievens P.M."/>
            <person name="Daffonchio D."/>
            <person name="Bandi C."/>
        </authorList>
    </citation>
    <scope>NUCLEOTIDE SEQUENCE [LARGE SCALE GENOMIC DNA]</scope>
    <source>
        <strain evidence="4 5">SF2.1</strain>
    </source>
</reference>
<accession>A0A060QM50</accession>
<evidence type="ECO:0000313" key="4">
    <source>
        <dbReference type="EMBL" id="CDG41316.1"/>
    </source>
</evidence>
<evidence type="ECO:0000259" key="3">
    <source>
        <dbReference type="Pfam" id="PF05065"/>
    </source>
</evidence>
<dbReference type="InterPro" id="IPR054612">
    <property type="entry name" value="Phage_capsid-like_C"/>
</dbReference>
<dbReference type="eggNOG" id="COG4653">
    <property type="taxonomic scope" value="Bacteria"/>
</dbReference>
<dbReference type="EMBL" id="CBLX010000027">
    <property type="protein sequence ID" value="CDG41316.1"/>
    <property type="molecule type" value="Genomic_DNA"/>
</dbReference>
<organism evidence="4 5">
    <name type="scientific">Asaia bogorensis</name>
    <dbReference type="NCBI Taxonomy" id="91915"/>
    <lineage>
        <taxon>Bacteria</taxon>
        <taxon>Pseudomonadati</taxon>
        <taxon>Pseudomonadota</taxon>
        <taxon>Alphaproteobacteria</taxon>
        <taxon>Acetobacterales</taxon>
        <taxon>Acetobacteraceae</taxon>
        <taxon>Asaia</taxon>
    </lineage>
</organism>